<dbReference type="SUPFAM" id="SSF53639">
    <property type="entry name" value="AraD/HMP-PK domain-like"/>
    <property type="match status" value="1"/>
</dbReference>
<dbReference type="RefSeq" id="WP_120169954.1">
    <property type="nucleotide sequence ID" value="NZ_MCIB01000034.1"/>
</dbReference>
<dbReference type="GO" id="GO:0016832">
    <property type="term" value="F:aldehyde-lyase activity"/>
    <property type="evidence" value="ECO:0007669"/>
    <property type="project" value="TreeGrafter"/>
</dbReference>
<dbReference type="InterPro" id="IPR001303">
    <property type="entry name" value="Aldolase_II/adducin_N"/>
</dbReference>
<dbReference type="Pfam" id="PF00596">
    <property type="entry name" value="Aldolase_II"/>
    <property type="match status" value="1"/>
</dbReference>
<proteinExistence type="predicted"/>
<evidence type="ECO:0000256" key="1">
    <source>
        <dbReference type="ARBA" id="ARBA00022723"/>
    </source>
</evidence>
<dbReference type="Proteomes" id="UP000284177">
    <property type="component" value="Unassembled WGS sequence"/>
</dbReference>
<evidence type="ECO:0000256" key="2">
    <source>
        <dbReference type="ARBA" id="ARBA00023239"/>
    </source>
</evidence>
<accession>A0A419SZ47</accession>
<dbReference type="PANTHER" id="PTHR22789">
    <property type="entry name" value="FUCULOSE PHOSPHATE ALDOLASE"/>
    <property type="match status" value="1"/>
</dbReference>
<dbReference type="InterPro" id="IPR050197">
    <property type="entry name" value="Aldolase_class_II_sugar_metab"/>
</dbReference>
<dbReference type="GO" id="GO:0046872">
    <property type="term" value="F:metal ion binding"/>
    <property type="evidence" value="ECO:0007669"/>
    <property type="project" value="UniProtKB-KW"/>
</dbReference>
<keyword evidence="5" id="KW-1185">Reference proteome</keyword>
<protein>
    <recommendedName>
        <fullName evidence="3">Class II aldolase/adducin N-terminal domain-containing protein</fullName>
    </recommendedName>
</protein>
<dbReference type="PANTHER" id="PTHR22789:SF0">
    <property type="entry name" value="3-OXO-TETRONATE 4-PHOSPHATE DECARBOXYLASE-RELATED"/>
    <property type="match status" value="1"/>
</dbReference>
<reference evidence="4 5" key="1">
    <citation type="submission" date="2016-08" db="EMBL/GenBank/DDBJ databases">
        <title>Novel Firmicutes and Novel Genomes.</title>
        <authorList>
            <person name="Poppleton D.I."/>
            <person name="Gribaldo S."/>
        </authorList>
    </citation>
    <scope>NUCLEOTIDE SEQUENCE [LARGE SCALE GENOMIC DNA]</scope>
    <source>
        <strain evidence="4 5">CTT3</strain>
    </source>
</reference>
<dbReference type="GO" id="GO:0019323">
    <property type="term" value="P:pentose catabolic process"/>
    <property type="evidence" value="ECO:0007669"/>
    <property type="project" value="TreeGrafter"/>
</dbReference>
<dbReference type="NCBIfam" id="NF004979">
    <property type="entry name" value="PRK06357.1"/>
    <property type="match status" value="1"/>
</dbReference>
<comment type="caution">
    <text evidence="4">The sequence shown here is derived from an EMBL/GenBank/DDBJ whole genome shotgun (WGS) entry which is preliminary data.</text>
</comment>
<keyword evidence="1" id="KW-0479">Metal-binding</keyword>
<evidence type="ECO:0000313" key="4">
    <source>
        <dbReference type="EMBL" id="RKD30524.1"/>
    </source>
</evidence>
<name>A0A419SZ47_9FIRM</name>
<dbReference type="Gene3D" id="3.40.225.10">
    <property type="entry name" value="Class II aldolase/adducin N-terminal domain"/>
    <property type="match status" value="1"/>
</dbReference>
<dbReference type="OrthoDB" id="9794581at2"/>
<dbReference type="AlphaFoldDB" id="A0A419SZ47"/>
<feature type="domain" description="Class II aldolase/adducin N-terminal" evidence="3">
    <location>
        <begin position="8"/>
        <end position="193"/>
    </location>
</feature>
<organism evidence="4 5">
    <name type="scientific">Thermohalobacter berrensis</name>
    <dbReference type="NCBI Taxonomy" id="99594"/>
    <lineage>
        <taxon>Bacteria</taxon>
        <taxon>Bacillati</taxon>
        <taxon>Bacillota</taxon>
        <taxon>Tissierellia</taxon>
        <taxon>Tissierellales</taxon>
        <taxon>Thermohalobacteraceae</taxon>
        <taxon>Thermohalobacter</taxon>
    </lineage>
</organism>
<dbReference type="GO" id="GO:0005829">
    <property type="term" value="C:cytosol"/>
    <property type="evidence" value="ECO:0007669"/>
    <property type="project" value="TreeGrafter"/>
</dbReference>
<keyword evidence="2" id="KW-0456">Lyase</keyword>
<dbReference type="InterPro" id="IPR036409">
    <property type="entry name" value="Aldolase_II/adducin_N_sf"/>
</dbReference>
<evidence type="ECO:0000259" key="3">
    <source>
        <dbReference type="SMART" id="SM01007"/>
    </source>
</evidence>
<gene>
    <name evidence="4" type="ORF">BET03_04080</name>
</gene>
<sequence length="205" mass="23719">MMFLEERKQICEVARIMFDRKLTNAAGGNISLRINKEYILMTPTLMSQRKFCRLTPEEILVLDYNLNKIEGEGRVTREANMHLSVLENVPLANAIIHAHPNHSTVFACLGIDMPIYYEACEKLKEIKTLPYAKACSVELAQKTAKYMKNRKNEIKRHGIVVLLRKHGILVVDQDLYKAYDLLERVETNAYVSLQAKKFEELEYAR</sequence>
<dbReference type="EMBL" id="MCIB01000034">
    <property type="protein sequence ID" value="RKD30524.1"/>
    <property type="molecule type" value="Genomic_DNA"/>
</dbReference>
<evidence type="ECO:0000313" key="5">
    <source>
        <dbReference type="Proteomes" id="UP000284177"/>
    </source>
</evidence>
<dbReference type="SMART" id="SM01007">
    <property type="entry name" value="Aldolase_II"/>
    <property type="match status" value="1"/>
</dbReference>